<sequence length="31" mass="3528">MRKIRKISEKNGREVRGILVKKDCKEGGVSL</sequence>
<gene>
    <name evidence="1" type="ORF">OL231_07940</name>
</gene>
<organism evidence="1 2">
    <name type="scientific">Capnocytophaga ochracea</name>
    <dbReference type="NCBI Taxonomy" id="1018"/>
    <lineage>
        <taxon>Bacteria</taxon>
        <taxon>Pseudomonadati</taxon>
        <taxon>Bacteroidota</taxon>
        <taxon>Flavobacteriia</taxon>
        <taxon>Flavobacteriales</taxon>
        <taxon>Flavobacteriaceae</taxon>
        <taxon>Capnocytophaga</taxon>
    </lineage>
</organism>
<accession>A0AA47A3G0</accession>
<dbReference type="Proteomes" id="UP001163262">
    <property type="component" value="Chromosome"/>
</dbReference>
<proteinExistence type="predicted"/>
<evidence type="ECO:0000313" key="1">
    <source>
        <dbReference type="EMBL" id="UZD42146.1"/>
    </source>
</evidence>
<dbReference type="EMBL" id="CP110230">
    <property type="protein sequence ID" value="UZD42146.1"/>
    <property type="molecule type" value="Genomic_DNA"/>
</dbReference>
<name>A0AA47A3G0_CAPOC</name>
<reference evidence="1" key="1">
    <citation type="submission" date="2022-10" db="EMBL/GenBank/DDBJ databases">
        <title>Complete genome sequence of Capnocytophaga ochracea KCOM 2812 isolated from actinomycosis lesion.</title>
        <authorList>
            <person name="Kook J.-K."/>
            <person name="Park S.-N."/>
            <person name="Lim Y.K."/>
        </authorList>
    </citation>
    <scope>NUCLEOTIDE SEQUENCE</scope>
    <source>
        <strain evidence="1">KCOM 28121</strain>
    </source>
</reference>
<protein>
    <submittedName>
        <fullName evidence="1">Glycosyltransferase</fullName>
    </submittedName>
</protein>
<evidence type="ECO:0000313" key="2">
    <source>
        <dbReference type="Proteomes" id="UP001163262"/>
    </source>
</evidence>
<dbReference type="AlphaFoldDB" id="A0AA47A3G0"/>